<dbReference type="SUPFAM" id="SSF53649">
    <property type="entry name" value="Alkaline phosphatase-like"/>
    <property type="match status" value="1"/>
</dbReference>
<organism evidence="9 10">
    <name type="scientific">Agaribacter flavus</name>
    <dbReference type="NCBI Taxonomy" id="1902781"/>
    <lineage>
        <taxon>Bacteria</taxon>
        <taxon>Pseudomonadati</taxon>
        <taxon>Pseudomonadota</taxon>
        <taxon>Gammaproteobacteria</taxon>
        <taxon>Alteromonadales</taxon>
        <taxon>Alteromonadaceae</taxon>
        <taxon>Agaribacter</taxon>
    </lineage>
</organism>
<evidence type="ECO:0000259" key="8">
    <source>
        <dbReference type="Pfam" id="PF00884"/>
    </source>
</evidence>
<dbReference type="RefSeq" id="WP_376919951.1">
    <property type="nucleotide sequence ID" value="NZ_JBHRSW010000014.1"/>
</dbReference>
<dbReference type="Proteomes" id="UP001595478">
    <property type="component" value="Unassembled WGS sequence"/>
</dbReference>
<sequence length="466" mass="53307">MKIKSSVVVLNLIINALFISLSEANQTSLSTYQTKPNIVLFFVDDLGWSDLGYRNNTFDTPNIDKLAQQGMDFTSAYIPTPTCSPSRSALLTGKHPARLKMTRHIPNSPKFGFDIYGRSDEPSHLWPTDPAKFPSVNWLKLDYLTYAEVLQKHGYYNHFIGKWHLGDERYHPVKQGFHSQYGTSNWGHPKSYYSPFFKHSEVLADKKDHYLTEVLTDNAVEFIEQYKDKQPFLLNLWYYTVHGPFVGKQAYLQHYLDKGLDPPYANYAAMVKSMDDSVGRVRHALQAQNMDKNTIIIFLSDQGGAFVNKPFHGGKKYDTLYEGGGRVPFIVYWPEHMKKGVKNDSPVQSLDLFPTILDIVGEPKAANNTLDGVSLIDVLKENRQLVRKTPLFGYRAYEDLYLSVREGNWKLLAYRSGEKRLFNLANDIQESINLASKYPDIVENLVKKAKVWEKEMGVEAYSGLDK</sequence>
<feature type="chain" id="PRO_5046594854" evidence="7">
    <location>
        <begin position="25"/>
        <end position="466"/>
    </location>
</feature>
<name>A0ABV7FRP6_9ALTE</name>
<comment type="similarity">
    <text evidence="2">Belongs to the sulfatase family.</text>
</comment>
<evidence type="ECO:0000256" key="4">
    <source>
        <dbReference type="ARBA" id="ARBA00022729"/>
    </source>
</evidence>
<comment type="caution">
    <text evidence="9">The sequence shown here is derived from an EMBL/GenBank/DDBJ whole genome shotgun (WGS) entry which is preliminary data.</text>
</comment>
<keyword evidence="4 7" id="KW-0732">Signal</keyword>
<gene>
    <name evidence="9" type="ORF">ACFOHL_09325</name>
</gene>
<dbReference type="Gene3D" id="3.40.720.10">
    <property type="entry name" value="Alkaline Phosphatase, subunit A"/>
    <property type="match status" value="1"/>
</dbReference>
<accession>A0ABV7FRP6</accession>
<dbReference type="CDD" id="cd16144">
    <property type="entry name" value="ARS_like"/>
    <property type="match status" value="1"/>
</dbReference>
<dbReference type="EMBL" id="JBHRSW010000014">
    <property type="protein sequence ID" value="MFC3121820.1"/>
    <property type="molecule type" value="Genomic_DNA"/>
</dbReference>
<evidence type="ECO:0000256" key="1">
    <source>
        <dbReference type="ARBA" id="ARBA00001913"/>
    </source>
</evidence>
<evidence type="ECO:0000256" key="7">
    <source>
        <dbReference type="SAM" id="SignalP"/>
    </source>
</evidence>
<evidence type="ECO:0000256" key="3">
    <source>
        <dbReference type="ARBA" id="ARBA00022723"/>
    </source>
</evidence>
<feature type="signal peptide" evidence="7">
    <location>
        <begin position="1"/>
        <end position="24"/>
    </location>
</feature>
<keyword evidence="10" id="KW-1185">Reference proteome</keyword>
<dbReference type="InterPro" id="IPR024607">
    <property type="entry name" value="Sulfatase_CS"/>
</dbReference>
<keyword evidence="3" id="KW-0479">Metal-binding</keyword>
<feature type="domain" description="Sulfatase N-terminal" evidence="8">
    <location>
        <begin position="36"/>
        <end position="361"/>
    </location>
</feature>
<dbReference type="Gene3D" id="3.30.1120.10">
    <property type="match status" value="1"/>
</dbReference>
<dbReference type="PANTHER" id="PTHR42693:SF42">
    <property type="entry name" value="ARYLSULFATASE G"/>
    <property type="match status" value="1"/>
</dbReference>
<evidence type="ECO:0000313" key="10">
    <source>
        <dbReference type="Proteomes" id="UP001595478"/>
    </source>
</evidence>
<evidence type="ECO:0000313" key="9">
    <source>
        <dbReference type="EMBL" id="MFC3121820.1"/>
    </source>
</evidence>
<reference evidence="10" key="1">
    <citation type="journal article" date="2019" name="Int. J. Syst. Evol. Microbiol.">
        <title>The Global Catalogue of Microorganisms (GCM) 10K type strain sequencing project: providing services to taxonomists for standard genome sequencing and annotation.</title>
        <authorList>
            <consortium name="The Broad Institute Genomics Platform"/>
            <consortium name="The Broad Institute Genome Sequencing Center for Infectious Disease"/>
            <person name="Wu L."/>
            <person name="Ma J."/>
        </authorList>
    </citation>
    <scope>NUCLEOTIDE SEQUENCE [LARGE SCALE GENOMIC DNA]</scope>
    <source>
        <strain evidence="10">KCTC 52473</strain>
    </source>
</reference>
<keyword evidence="6" id="KW-0106">Calcium</keyword>
<dbReference type="PANTHER" id="PTHR42693">
    <property type="entry name" value="ARYLSULFATASE FAMILY MEMBER"/>
    <property type="match status" value="1"/>
</dbReference>
<evidence type="ECO:0000256" key="2">
    <source>
        <dbReference type="ARBA" id="ARBA00008779"/>
    </source>
</evidence>
<evidence type="ECO:0000256" key="6">
    <source>
        <dbReference type="ARBA" id="ARBA00022837"/>
    </source>
</evidence>
<dbReference type="InterPro" id="IPR017850">
    <property type="entry name" value="Alkaline_phosphatase_core_sf"/>
</dbReference>
<protein>
    <submittedName>
        <fullName evidence="9">Sulfatase</fullName>
    </submittedName>
</protein>
<keyword evidence="5" id="KW-0378">Hydrolase</keyword>
<dbReference type="Pfam" id="PF00884">
    <property type="entry name" value="Sulfatase"/>
    <property type="match status" value="1"/>
</dbReference>
<dbReference type="InterPro" id="IPR050738">
    <property type="entry name" value="Sulfatase"/>
</dbReference>
<comment type="cofactor">
    <cofactor evidence="1">
        <name>Ca(2+)</name>
        <dbReference type="ChEBI" id="CHEBI:29108"/>
    </cofactor>
</comment>
<dbReference type="InterPro" id="IPR000917">
    <property type="entry name" value="Sulfatase_N"/>
</dbReference>
<dbReference type="PROSITE" id="PS00523">
    <property type="entry name" value="SULFATASE_1"/>
    <property type="match status" value="1"/>
</dbReference>
<evidence type="ECO:0000256" key="5">
    <source>
        <dbReference type="ARBA" id="ARBA00022801"/>
    </source>
</evidence>
<proteinExistence type="inferred from homology"/>